<keyword evidence="1" id="KW-0472">Membrane</keyword>
<reference evidence="2 3" key="1">
    <citation type="submission" date="2022-12" db="EMBL/GenBank/DDBJ databases">
        <title>Polyphasic characterization of Geotalea uranireducens NIT-SL11 newly isolated from a complex of sewage sludge and microbially reduced graphene oxide.</title>
        <authorList>
            <person name="Xie L."/>
            <person name="Yoshida N."/>
            <person name="Meng L."/>
        </authorList>
    </citation>
    <scope>NUCLEOTIDE SEQUENCE [LARGE SCALE GENOMIC DNA]</scope>
    <source>
        <strain evidence="2 3">NIT-SL11</strain>
    </source>
</reference>
<protein>
    <recommendedName>
        <fullName evidence="4">DUF3619 family protein</fullName>
    </recommendedName>
</protein>
<dbReference type="Pfam" id="PF12279">
    <property type="entry name" value="DUF3619"/>
    <property type="match status" value="1"/>
</dbReference>
<evidence type="ECO:0000256" key="1">
    <source>
        <dbReference type="SAM" id="Phobius"/>
    </source>
</evidence>
<dbReference type="Proteomes" id="UP001317705">
    <property type="component" value="Chromosome"/>
</dbReference>
<dbReference type="InterPro" id="IPR022064">
    <property type="entry name" value="DUF3619"/>
</dbReference>
<evidence type="ECO:0000313" key="3">
    <source>
        <dbReference type="Proteomes" id="UP001317705"/>
    </source>
</evidence>
<dbReference type="EMBL" id="AP027151">
    <property type="protein sequence ID" value="BDV41873.1"/>
    <property type="molecule type" value="Genomic_DNA"/>
</dbReference>
<sequence length="119" mass="13318">MMTTRKSDERLIETITAHLDRSTETLDDEIARRLRQTRAGAVEAAGRQRLGGSFRWLTAGGVATAAILIVAGVLWMNSGRKVTTVANLDDMEIVTAREQIQFYEDLDFYRWLATQENGG</sequence>
<accession>A0ABN6VNQ8</accession>
<keyword evidence="3" id="KW-1185">Reference proteome</keyword>
<gene>
    <name evidence="2" type="ORF">GURASL_07960</name>
</gene>
<proteinExistence type="predicted"/>
<dbReference type="RefSeq" id="WP_282001981.1">
    <property type="nucleotide sequence ID" value="NZ_AP027151.1"/>
</dbReference>
<organism evidence="2 3">
    <name type="scientific">Geotalea uraniireducens</name>
    <dbReference type="NCBI Taxonomy" id="351604"/>
    <lineage>
        <taxon>Bacteria</taxon>
        <taxon>Pseudomonadati</taxon>
        <taxon>Thermodesulfobacteriota</taxon>
        <taxon>Desulfuromonadia</taxon>
        <taxon>Geobacterales</taxon>
        <taxon>Geobacteraceae</taxon>
        <taxon>Geotalea</taxon>
    </lineage>
</organism>
<keyword evidence="1" id="KW-1133">Transmembrane helix</keyword>
<evidence type="ECO:0000313" key="2">
    <source>
        <dbReference type="EMBL" id="BDV41873.1"/>
    </source>
</evidence>
<keyword evidence="1" id="KW-0812">Transmembrane</keyword>
<evidence type="ECO:0008006" key="4">
    <source>
        <dbReference type="Google" id="ProtNLM"/>
    </source>
</evidence>
<feature type="transmembrane region" description="Helical" evidence="1">
    <location>
        <begin position="56"/>
        <end position="76"/>
    </location>
</feature>
<name>A0ABN6VNQ8_9BACT</name>